<protein>
    <submittedName>
        <fullName evidence="1">Putative glycosyltransferase</fullName>
    </submittedName>
</protein>
<dbReference type="AlphaFoldDB" id="A0A4V2G9K7"/>
<dbReference type="OrthoDB" id="9802126at2"/>
<dbReference type="SUPFAM" id="SSF53756">
    <property type="entry name" value="UDP-Glycosyltransferase/glycogen phosphorylase"/>
    <property type="match status" value="1"/>
</dbReference>
<dbReference type="GO" id="GO:0016757">
    <property type="term" value="F:glycosyltransferase activity"/>
    <property type="evidence" value="ECO:0007669"/>
    <property type="project" value="TreeGrafter"/>
</dbReference>
<dbReference type="Proteomes" id="UP000292685">
    <property type="component" value="Unassembled WGS sequence"/>
</dbReference>
<evidence type="ECO:0000313" key="2">
    <source>
        <dbReference type="Proteomes" id="UP000292685"/>
    </source>
</evidence>
<sequence>MAAPDQRPGLRVVLYSHDSVGLGHTRRNLAIAHALSRELPAVTGHRVSGLLITGERSATGYPCPAGWDWVVMPGISKDPGGYSPRTLDVGMPRLMDVRSSVIDGVLQAFRPHLVIIDRHAFGVDGELAGPLERLRRDRPSCRLVLGLRDVLDAPEVAQREWGALGVDRVARRFDELWVYGDPAVHDPLETGELPLELADRVRYTGFLAHGRGPDPAASSPPAFLDQPYVLTMAGGGADGFALTAAAARAPVPAGHRHLIVTGPQMPADQRADVRALAGADAEVLASVPDGLACLRGAAAAVVMGGYNTVCEALSTTTPTLVVPRESPRAEQLIRASSLHARGAVDLLRQSEAGPAAIGEWLRNAVVSGTGSARTRAGRRGLDTTGLDRVVDFARRLATNDNRQELNRVIA</sequence>
<dbReference type="EMBL" id="SHLA01000001">
    <property type="protein sequence ID" value="RZU60706.1"/>
    <property type="molecule type" value="Genomic_DNA"/>
</dbReference>
<accession>A0A4V2G9K7</accession>
<comment type="caution">
    <text evidence="1">The sequence shown here is derived from an EMBL/GenBank/DDBJ whole genome shotgun (WGS) entry which is preliminary data.</text>
</comment>
<keyword evidence="2" id="KW-1185">Reference proteome</keyword>
<evidence type="ECO:0000313" key="1">
    <source>
        <dbReference type="EMBL" id="RZU60706.1"/>
    </source>
</evidence>
<dbReference type="RefSeq" id="WP_130448806.1">
    <property type="nucleotide sequence ID" value="NZ_SHLA01000001.1"/>
</dbReference>
<dbReference type="PANTHER" id="PTHR21015">
    <property type="entry name" value="UDP-N-ACETYLGLUCOSAMINE--N-ACETYLMURAMYL-(PENTAPEPTIDE) PYROPHOSPHORYL-UNDECAPRENOL N-ACETYLGLUCOSAMINE TRANSFERASE 1"/>
    <property type="match status" value="1"/>
</dbReference>
<organism evidence="1 2">
    <name type="scientific">Zhihengliuella halotolerans</name>
    <dbReference type="NCBI Taxonomy" id="370736"/>
    <lineage>
        <taxon>Bacteria</taxon>
        <taxon>Bacillati</taxon>
        <taxon>Actinomycetota</taxon>
        <taxon>Actinomycetes</taxon>
        <taxon>Micrococcales</taxon>
        <taxon>Micrococcaceae</taxon>
        <taxon>Zhihengliuella</taxon>
    </lineage>
</organism>
<reference evidence="1 2" key="1">
    <citation type="submission" date="2019-02" db="EMBL/GenBank/DDBJ databases">
        <title>Sequencing the genomes of 1000 actinobacteria strains.</title>
        <authorList>
            <person name="Klenk H.-P."/>
        </authorList>
    </citation>
    <scope>NUCLEOTIDE SEQUENCE [LARGE SCALE GENOMIC DNA]</scope>
    <source>
        <strain evidence="1 2">DSM 17364</strain>
    </source>
</reference>
<proteinExistence type="predicted"/>
<dbReference type="PANTHER" id="PTHR21015:SF28">
    <property type="entry name" value="SLL1722 PROTEIN"/>
    <property type="match status" value="1"/>
</dbReference>
<gene>
    <name evidence="1" type="ORF">EV380_0251</name>
</gene>
<dbReference type="Gene3D" id="3.40.50.2000">
    <property type="entry name" value="Glycogen Phosphorylase B"/>
    <property type="match status" value="1"/>
</dbReference>
<keyword evidence="1" id="KW-0808">Transferase</keyword>
<name>A0A4V2G9K7_9MICC</name>